<name>A0A0F9MJG2_9ZZZZ</name>
<accession>A0A0F9MJG2</accession>
<sequence length="369" mass="40390">MAVTNFNALTSEQKTVWSRQMWKQARNFAFTTKFMGSGPNAMIQRITELTKSDKGTRAVLTLVADLEEDGVGGDDQLEGNEEEIKAYDQVIQLDQLRNANKHKGRLADQKSVVNFREQSRDVLAYWLADRIDQLAFLTLSGVAYTLTNRGGTRSSTTFAGLEYAGDVTSPSTNRHYRWDATTGLESGDTTAVAAADTPSWAMLVELKAQAKVSYIRGIKGPGGQEFYHVFMTPQGMAKLRQDADYLANIRNAGVRGNSNELFKGTDTVLVDGLMIHEYRHVFNTVGGTSGSQKWGAGSAIDGQRVLFCGAQAMGIADIGAPEWVEKGFDYDNKQGISVGKLFGFLKPVFNSNLTSTDEDFGLLVCDTAI</sequence>
<organism evidence="1">
    <name type="scientific">marine sediment metagenome</name>
    <dbReference type="NCBI Taxonomy" id="412755"/>
    <lineage>
        <taxon>unclassified sequences</taxon>
        <taxon>metagenomes</taxon>
        <taxon>ecological metagenomes</taxon>
    </lineage>
</organism>
<proteinExistence type="predicted"/>
<dbReference type="AlphaFoldDB" id="A0A0F9MJG2"/>
<evidence type="ECO:0008006" key="2">
    <source>
        <dbReference type="Google" id="ProtNLM"/>
    </source>
</evidence>
<evidence type="ECO:0000313" key="1">
    <source>
        <dbReference type="EMBL" id="KKM76915.1"/>
    </source>
</evidence>
<gene>
    <name evidence="1" type="ORF">LCGC14_1375380</name>
</gene>
<dbReference type="Pfam" id="PF13252">
    <property type="entry name" value="Phage_capsid_3"/>
    <property type="match status" value="1"/>
</dbReference>
<protein>
    <recommendedName>
        <fullName evidence="2">N4-gp56 family major capsid protein</fullName>
    </recommendedName>
</protein>
<dbReference type="InterPro" id="IPR025267">
    <property type="entry name" value="ORF017-like"/>
</dbReference>
<reference evidence="1" key="1">
    <citation type="journal article" date="2015" name="Nature">
        <title>Complex archaea that bridge the gap between prokaryotes and eukaryotes.</title>
        <authorList>
            <person name="Spang A."/>
            <person name="Saw J.H."/>
            <person name="Jorgensen S.L."/>
            <person name="Zaremba-Niedzwiedzka K."/>
            <person name="Martijn J."/>
            <person name="Lind A.E."/>
            <person name="van Eijk R."/>
            <person name="Schleper C."/>
            <person name="Guy L."/>
            <person name="Ettema T.J."/>
        </authorList>
    </citation>
    <scope>NUCLEOTIDE SEQUENCE</scope>
</reference>
<comment type="caution">
    <text evidence="1">The sequence shown here is derived from an EMBL/GenBank/DDBJ whole genome shotgun (WGS) entry which is preliminary data.</text>
</comment>
<dbReference type="EMBL" id="LAZR01008727">
    <property type="protein sequence ID" value="KKM76915.1"/>
    <property type="molecule type" value="Genomic_DNA"/>
</dbReference>